<protein>
    <recommendedName>
        <fullName evidence="3">DUF642 domain-containing protein</fullName>
    </recommendedName>
</protein>
<proteinExistence type="predicted"/>
<keyword evidence="2" id="KW-1185">Reference proteome</keyword>
<reference evidence="1" key="1">
    <citation type="submission" date="2022-05" db="EMBL/GenBank/DDBJ databases">
        <authorList>
            <person name="Park J.-S."/>
        </authorList>
    </citation>
    <scope>NUCLEOTIDE SEQUENCE</scope>
    <source>
        <strain evidence="1">2012CJ34-3</strain>
    </source>
</reference>
<organism evidence="1 2">
    <name type="scientific">Jejuia spongiicola</name>
    <dbReference type="NCBI Taxonomy" id="2942207"/>
    <lineage>
        <taxon>Bacteria</taxon>
        <taxon>Pseudomonadati</taxon>
        <taxon>Bacteroidota</taxon>
        <taxon>Flavobacteriia</taxon>
        <taxon>Flavobacteriales</taxon>
        <taxon>Flavobacteriaceae</taxon>
        <taxon>Jejuia</taxon>
    </lineage>
</organism>
<gene>
    <name evidence="1" type="ORF">M3P09_12670</name>
</gene>
<evidence type="ECO:0000313" key="2">
    <source>
        <dbReference type="Proteomes" id="UP001165381"/>
    </source>
</evidence>
<dbReference type="RefSeq" id="WP_249973423.1">
    <property type="nucleotide sequence ID" value="NZ_JAMFLZ010000005.1"/>
</dbReference>
<accession>A0ABT0QIN8</accession>
<evidence type="ECO:0000313" key="1">
    <source>
        <dbReference type="EMBL" id="MCL6295855.1"/>
    </source>
</evidence>
<evidence type="ECO:0008006" key="3">
    <source>
        <dbReference type="Google" id="ProtNLM"/>
    </source>
</evidence>
<dbReference type="EMBL" id="JAMFLZ010000005">
    <property type="protein sequence ID" value="MCL6295855.1"/>
    <property type="molecule type" value="Genomic_DNA"/>
</dbReference>
<dbReference type="PROSITE" id="PS51257">
    <property type="entry name" value="PROKAR_LIPOPROTEIN"/>
    <property type="match status" value="1"/>
</dbReference>
<dbReference type="Proteomes" id="UP001165381">
    <property type="component" value="Unassembled WGS sequence"/>
</dbReference>
<name>A0ABT0QIN8_9FLAO</name>
<comment type="caution">
    <text evidence="1">The sequence shown here is derived from an EMBL/GenBank/DDBJ whole genome shotgun (WGS) entry which is preliminary data.</text>
</comment>
<sequence>MQTKYYYITIIILCFVLGCSKNDDNPAPPPVTVESFDPVSIEFVHEDGTGITANDCITPDEAYAIQITTTKNNNGNTAVSKIEYTINGAIYSMSFTAAGTKRNPIVLVDGRNVAELSSTGTSSEVNYIEQGDFELVD</sequence>